<reference evidence="1" key="1">
    <citation type="submission" date="2023-05" db="EMBL/GenBank/DDBJ databases">
        <authorList>
            <consortium name="ELIXIR-Norway"/>
        </authorList>
    </citation>
    <scope>NUCLEOTIDE SEQUENCE</scope>
</reference>
<protein>
    <submittedName>
        <fullName evidence="1">Uncharacterized protein</fullName>
    </submittedName>
</protein>
<reference evidence="1" key="2">
    <citation type="submission" date="2025-03" db="EMBL/GenBank/DDBJ databases">
        <authorList>
            <consortium name="ELIXIR-Norway"/>
            <consortium name="Elixir Norway"/>
        </authorList>
    </citation>
    <scope>NUCLEOTIDE SEQUENCE</scope>
</reference>
<evidence type="ECO:0000313" key="1">
    <source>
        <dbReference type="EMBL" id="CAM9698424.1"/>
    </source>
</evidence>
<gene>
    <name evidence="1" type="ORF">MRATA1EN22A_LOCUS6194</name>
</gene>
<name>A0AC59YID0_RANTA</name>
<dbReference type="Proteomes" id="UP001162501">
    <property type="component" value="Chromosome 15"/>
</dbReference>
<sequence length="101" mass="11451">MPIYIRSSFSTLGTLSARSEGAEQIESTVHSSILWSYRDESDSPVFTEMYQFNLAKDLKEHKTFPLNLKFTTDLRSLTKVFSSGRLVVLFHVSETIGLSDL</sequence>
<organism evidence="1 2">
    <name type="scientific">Rangifer tarandus platyrhynchus</name>
    <name type="common">Svalbard reindeer</name>
    <dbReference type="NCBI Taxonomy" id="3082113"/>
    <lineage>
        <taxon>Eukaryota</taxon>
        <taxon>Metazoa</taxon>
        <taxon>Chordata</taxon>
        <taxon>Craniata</taxon>
        <taxon>Vertebrata</taxon>
        <taxon>Euteleostomi</taxon>
        <taxon>Mammalia</taxon>
        <taxon>Eutheria</taxon>
        <taxon>Laurasiatheria</taxon>
        <taxon>Artiodactyla</taxon>
        <taxon>Ruminantia</taxon>
        <taxon>Pecora</taxon>
        <taxon>Cervidae</taxon>
        <taxon>Odocoileinae</taxon>
        <taxon>Rangifer</taxon>
    </lineage>
</organism>
<dbReference type="EMBL" id="OX596099">
    <property type="protein sequence ID" value="CAM9698424.1"/>
    <property type="molecule type" value="Genomic_DNA"/>
</dbReference>
<proteinExistence type="predicted"/>
<accession>A0AC59YID0</accession>
<evidence type="ECO:0000313" key="2">
    <source>
        <dbReference type="Proteomes" id="UP001162501"/>
    </source>
</evidence>